<accession>A0A6I6DE55</accession>
<name>A0A6I6DE55_9FIRM</name>
<evidence type="ECO:0000256" key="1">
    <source>
        <dbReference type="SAM" id="Phobius"/>
    </source>
</evidence>
<dbReference type="AlphaFoldDB" id="A0A6I6DE55"/>
<evidence type="ECO:0000313" key="3">
    <source>
        <dbReference type="Proteomes" id="UP000426444"/>
    </source>
</evidence>
<organism evidence="2 3">
    <name type="scientific">Candidatus Syntrophocurvum alkaliphilum</name>
    <dbReference type="NCBI Taxonomy" id="2293317"/>
    <lineage>
        <taxon>Bacteria</taxon>
        <taxon>Bacillati</taxon>
        <taxon>Bacillota</taxon>
        <taxon>Clostridia</taxon>
        <taxon>Eubacteriales</taxon>
        <taxon>Syntrophomonadaceae</taxon>
        <taxon>Candidatus Syntrophocurvum</taxon>
    </lineage>
</organism>
<keyword evidence="1" id="KW-1133">Transmembrane helix</keyword>
<sequence>MSNNTKIYLIIILLFTTTISGFMLYQEKKNNQWQYEGFLNRFYFELMDTISLIDSTVSKDLDEDRLTKNLININNNLERLHLSLDIANRSIHTDIRRHTRLFAHHPVTQFAENGQLDEDEKRYLLGIKEFLESIHKGLYSEETNQENPNISIEEFNEIIENSTNSIVK</sequence>
<dbReference type="EMBL" id="CP046457">
    <property type="protein sequence ID" value="QGT98801.1"/>
    <property type="molecule type" value="Genomic_DNA"/>
</dbReference>
<dbReference type="RefSeq" id="WP_156202757.1">
    <property type="nucleotide sequence ID" value="NZ_CP046457.1"/>
</dbReference>
<proteinExistence type="predicted"/>
<reference evidence="3" key="1">
    <citation type="journal article" date="2019" name="Microbiology">
        <title>Complete Genome Sequence of an Uncultured Bacterium of the Candidate Phylum Bipolaricaulota.</title>
        <authorList>
            <person name="Kadnikov V.V."/>
            <person name="Mardanov A.V."/>
            <person name="Beletsky A.V."/>
            <person name="Frank Y.A."/>
            <person name="Karnachuk O.V."/>
            <person name="Ravin N.V."/>
        </authorList>
    </citation>
    <scope>NUCLEOTIDE SEQUENCE [LARGE SCALE GENOMIC DNA]</scope>
</reference>
<keyword evidence="1" id="KW-0472">Membrane</keyword>
<protein>
    <submittedName>
        <fullName evidence="2">Uncharacterized protein</fullName>
    </submittedName>
</protein>
<dbReference type="KEGG" id="salq:SYNTR_0208"/>
<evidence type="ECO:0000313" key="2">
    <source>
        <dbReference type="EMBL" id="QGT98801.1"/>
    </source>
</evidence>
<keyword evidence="1" id="KW-0812">Transmembrane</keyword>
<dbReference type="OrthoDB" id="2974771at2"/>
<gene>
    <name evidence="2" type="ORF">SYNTR_0208</name>
</gene>
<dbReference type="Proteomes" id="UP000426444">
    <property type="component" value="Chromosome"/>
</dbReference>
<feature type="transmembrane region" description="Helical" evidence="1">
    <location>
        <begin position="6"/>
        <end position="25"/>
    </location>
</feature>
<keyword evidence="3" id="KW-1185">Reference proteome</keyword>